<proteinExistence type="predicted"/>
<feature type="repeat" description="WD" evidence="3">
    <location>
        <begin position="204"/>
        <end position="245"/>
    </location>
</feature>
<accession>A0A2S5B860</accession>
<dbReference type="Proteomes" id="UP000237144">
    <property type="component" value="Unassembled WGS sequence"/>
</dbReference>
<keyword evidence="1 3" id="KW-0853">WD repeat</keyword>
<evidence type="ECO:0000256" key="1">
    <source>
        <dbReference type="ARBA" id="ARBA00022574"/>
    </source>
</evidence>
<sequence>MQYPATMPTRRIKLPYVAMQPSLPHVVADILAPNSSVGVEDCWVSCYASRTAEDAPGQAQQLSVHGRIRLSESDEREGEVQAESKDDKVHVEMQPQSEFSVSCPELAISPTTVLFPSPPSNIIVPSASTNPTSQELPPPSFYRLAARGRRGGIETFAASSDGKRLVVGGVDGQAHVVEVVEHVVSGAEGSGRRTKVSKGKEVALRGHVGDLTDAAFFPSNEVVLTASSDMTLRIFSALDGSSPRTLKGHTKRITALHILASVSASGPHKGRLDLSASLDGTLRLWDVASATATHTWTLAQPISALLVCQSDAGAEDPDDVLKGKIALAAHTDGTVSRIDLSTPPPSSGMTTAPTVLQSPNASPIETLSKMGNWLATGSRNGVVAVYQLPPLSTQSDVEPLIEWTRTEGGSSISSVRFSSRESTGHGTDGTAFSEPRSLLVASSDGLAYRVALSRPPTGTEGTLSSEQVDVRVVEEFVGPDCEPTTCIREDAAGRVWISAGGTDGGLRVYERSVHA</sequence>
<comment type="caution">
    <text evidence="4">The sequence shown here is derived from an EMBL/GenBank/DDBJ whole genome shotgun (WGS) entry which is preliminary data.</text>
</comment>
<dbReference type="AlphaFoldDB" id="A0A2S5B860"/>
<gene>
    <name evidence="4" type="ORF">BMF94_3942</name>
</gene>
<dbReference type="EMBL" id="PJQD01000043">
    <property type="protein sequence ID" value="POY72956.1"/>
    <property type="molecule type" value="Genomic_DNA"/>
</dbReference>
<name>A0A2S5B860_9BASI</name>
<keyword evidence="5" id="KW-1185">Reference proteome</keyword>
<dbReference type="PANTHER" id="PTHR19848:SF8">
    <property type="entry name" value="F-BOX AND WD REPEAT DOMAIN CONTAINING 7"/>
    <property type="match status" value="1"/>
</dbReference>
<evidence type="ECO:0000313" key="5">
    <source>
        <dbReference type="Proteomes" id="UP000237144"/>
    </source>
</evidence>
<dbReference type="InterPro" id="IPR001680">
    <property type="entry name" value="WD40_rpt"/>
</dbReference>
<reference evidence="4 5" key="1">
    <citation type="journal article" date="2018" name="Front. Microbiol.">
        <title>Prospects for Fungal Bioremediation of Acidic Radioactive Waste Sites: Characterization and Genome Sequence of Rhodotorula taiwanensis MD1149.</title>
        <authorList>
            <person name="Tkavc R."/>
            <person name="Matrosova V.Y."/>
            <person name="Grichenko O.E."/>
            <person name="Gostincar C."/>
            <person name="Volpe R.P."/>
            <person name="Klimenkova P."/>
            <person name="Gaidamakova E.K."/>
            <person name="Zhou C.E."/>
            <person name="Stewart B.J."/>
            <person name="Lyman M.G."/>
            <person name="Malfatti S.A."/>
            <person name="Rubinfeld B."/>
            <person name="Courtot M."/>
            <person name="Singh J."/>
            <person name="Dalgard C.L."/>
            <person name="Hamilton T."/>
            <person name="Frey K.G."/>
            <person name="Gunde-Cimerman N."/>
            <person name="Dugan L."/>
            <person name="Daly M.J."/>
        </authorList>
    </citation>
    <scope>NUCLEOTIDE SEQUENCE [LARGE SCALE GENOMIC DNA]</scope>
    <source>
        <strain evidence="4 5">MD1149</strain>
    </source>
</reference>
<dbReference type="PANTHER" id="PTHR19848">
    <property type="entry name" value="WD40 REPEAT PROTEIN"/>
    <property type="match status" value="1"/>
</dbReference>
<dbReference type="SUPFAM" id="SSF50978">
    <property type="entry name" value="WD40 repeat-like"/>
    <property type="match status" value="1"/>
</dbReference>
<evidence type="ECO:0000313" key="4">
    <source>
        <dbReference type="EMBL" id="POY72956.1"/>
    </source>
</evidence>
<dbReference type="InterPro" id="IPR015943">
    <property type="entry name" value="WD40/YVTN_repeat-like_dom_sf"/>
</dbReference>
<dbReference type="Gene3D" id="2.130.10.10">
    <property type="entry name" value="YVTN repeat-like/Quinoprotein amine dehydrogenase"/>
    <property type="match status" value="2"/>
</dbReference>
<evidence type="ECO:0000256" key="3">
    <source>
        <dbReference type="PROSITE-ProRule" id="PRU00221"/>
    </source>
</evidence>
<keyword evidence="2" id="KW-0677">Repeat</keyword>
<organism evidence="4 5">
    <name type="scientific">Rhodotorula taiwanensis</name>
    <dbReference type="NCBI Taxonomy" id="741276"/>
    <lineage>
        <taxon>Eukaryota</taxon>
        <taxon>Fungi</taxon>
        <taxon>Dikarya</taxon>
        <taxon>Basidiomycota</taxon>
        <taxon>Pucciniomycotina</taxon>
        <taxon>Microbotryomycetes</taxon>
        <taxon>Sporidiobolales</taxon>
        <taxon>Sporidiobolaceae</taxon>
        <taxon>Rhodotorula</taxon>
    </lineage>
</organism>
<dbReference type="SMART" id="SM00320">
    <property type="entry name" value="WD40"/>
    <property type="match status" value="6"/>
</dbReference>
<dbReference type="STRING" id="741276.A0A2S5B860"/>
<dbReference type="Pfam" id="PF00400">
    <property type="entry name" value="WD40"/>
    <property type="match status" value="2"/>
</dbReference>
<feature type="repeat" description="WD" evidence="3">
    <location>
        <begin position="246"/>
        <end position="295"/>
    </location>
</feature>
<dbReference type="PROSITE" id="PS50082">
    <property type="entry name" value="WD_REPEATS_2"/>
    <property type="match status" value="2"/>
</dbReference>
<dbReference type="OrthoDB" id="10257301at2759"/>
<dbReference type="InterPro" id="IPR036322">
    <property type="entry name" value="WD40_repeat_dom_sf"/>
</dbReference>
<evidence type="ECO:0000256" key="2">
    <source>
        <dbReference type="ARBA" id="ARBA00022737"/>
    </source>
</evidence>
<protein>
    <submittedName>
        <fullName evidence="4">Uncharacterized protein</fullName>
    </submittedName>
</protein>